<dbReference type="AlphaFoldDB" id="A0A401P9D8"/>
<dbReference type="Proteomes" id="UP000288216">
    <property type="component" value="Unassembled WGS sequence"/>
</dbReference>
<proteinExistence type="predicted"/>
<dbReference type="InterPro" id="IPR040350">
    <property type="entry name" value="TMEM272"/>
</dbReference>
<evidence type="ECO:0000313" key="2">
    <source>
        <dbReference type="EMBL" id="GCB69728.1"/>
    </source>
</evidence>
<feature type="transmembrane region" description="Helical" evidence="1">
    <location>
        <begin position="74"/>
        <end position="95"/>
    </location>
</feature>
<dbReference type="OrthoDB" id="6157510at2759"/>
<accession>A0A401P9D8</accession>
<dbReference type="OMA" id="WINTLVN"/>
<keyword evidence="1" id="KW-1133">Transmembrane helix</keyword>
<dbReference type="PANTHER" id="PTHR33444:SF2">
    <property type="entry name" value="MARVEL DOMAIN-CONTAINING PROTEIN"/>
    <property type="match status" value="1"/>
</dbReference>
<dbReference type="PANTHER" id="PTHR33444">
    <property type="entry name" value="SI:DKEY-19B23.12-RELATED"/>
    <property type="match status" value="1"/>
</dbReference>
<keyword evidence="3" id="KW-1185">Reference proteome</keyword>
<dbReference type="STRING" id="75743.A0A401P9D8"/>
<feature type="transmembrane region" description="Helical" evidence="1">
    <location>
        <begin position="115"/>
        <end position="135"/>
    </location>
</feature>
<evidence type="ECO:0000256" key="1">
    <source>
        <dbReference type="SAM" id="Phobius"/>
    </source>
</evidence>
<protein>
    <submittedName>
        <fullName evidence="2">Uncharacterized protein</fullName>
    </submittedName>
</protein>
<keyword evidence="1" id="KW-0812">Transmembrane</keyword>
<feature type="transmembrane region" description="Helical" evidence="1">
    <location>
        <begin position="156"/>
        <end position="179"/>
    </location>
</feature>
<name>A0A401P9D8_SCYTO</name>
<dbReference type="EMBL" id="BFAA01003228">
    <property type="protein sequence ID" value="GCB69728.1"/>
    <property type="molecule type" value="Genomic_DNA"/>
</dbReference>
<keyword evidence="1" id="KW-0472">Membrane</keyword>
<comment type="caution">
    <text evidence="2">The sequence shown here is derived from an EMBL/GenBank/DDBJ whole genome shotgun (WGS) entry which is preliminary data.</text>
</comment>
<evidence type="ECO:0000313" key="3">
    <source>
        <dbReference type="Proteomes" id="UP000288216"/>
    </source>
</evidence>
<reference evidence="2 3" key="1">
    <citation type="journal article" date="2018" name="Nat. Ecol. Evol.">
        <title>Shark genomes provide insights into elasmobranch evolution and the origin of vertebrates.</title>
        <authorList>
            <person name="Hara Y"/>
            <person name="Yamaguchi K"/>
            <person name="Onimaru K"/>
            <person name="Kadota M"/>
            <person name="Koyanagi M"/>
            <person name="Keeley SD"/>
            <person name="Tatsumi K"/>
            <person name="Tanaka K"/>
            <person name="Motone F"/>
            <person name="Kageyama Y"/>
            <person name="Nozu R"/>
            <person name="Adachi N"/>
            <person name="Nishimura O"/>
            <person name="Nakagawa R"/>
            <person name="Tanegashima C"/>
            <person name="Kiyatake I"/>
            <person name="Matsumoto R"/>
            <person name="Murakumo K"/>
            <person name="Nishida K"/>
            <person name="Terakita A"/>
            <person name="Kuratani S"/>
            <person name="Sato K"/>
            <person name="Hyodo S Kuraku.S."/>
        </authorList>
    </citation>
    <scope>NUCLEOTIDE SEQUENCE [LARGE SCALE GENOMIC DNA]</scope>
</reference>
<feature type="transmembrane region" description="Helical" evidence="1">
    <location>
        <begin position="42"/>
        <end position="67"/>
    </location>
</feature>
<gene>
    <name evidence="2" type="ORF">scyTo_0008442</name>
</gene>
<organism evidence="2 3">
    <name type="scientific">Scyliorhinus torazame</name>
    <name type="common">Cloudy catshark</name>
    <name type="synonym">Catulus torazame</name>
    <dbReference type="NCBI Taxonomy" id="75743"/>
    <lineage>
        <taxon>Eukaryota</taxon>
        <taxon>Metazoa</taxon>
        <taxon>Chordata</taxon>
        <taxon>Craniata</taxon>
        <taxon>Vertebrata</taxon>
        <taxon>Chondrichthyes</taxon>
        <taxon>Elasmobranchii</taxon>
        <taxon>Galeomorphii</taxon>
        <taxon>Galeoidea</taxon>
        <taxon>Carcharhiniformes</taxon>
        <taxon>Scyliorhinidae</taxon>
        <taxon>Scyliorhinus</taxon>
    </lineage>
</organism>
<sequence>MDMARVSSVFCSLSWEVAVDMDLESSLYTPLLRTIEEPPSSPLASVSMKIMTSLLAIASITIGTIYLDSCTKQYLIPIYLIVSGSFTLFFMMISVVSCTPNDESNILAIHKIGRVWKSVISLFSFIWFITGNVWIYRIYEPDYIDKASPNYCDKTLYLFAFWATTVTYILLGIALFLGFCGLLCACALGGTFRCGRVG</sequence>